<proteinExistence type="predicted"/>
<dbReference type="AlphaFoldDB" id="A0AAW1JKD6"/>
<organism evidence="1 2">
    <name type="scientific">Saponaria officinalis</name>
    <name type="common">Common soapwort</name>
    <name type="synonym">Lychnis saponaria</name>
    <dbReference type="NCBI Taxonomy" id="3572"/>
    <lineage>
        <taxon>Eukaryota</taxon>
        <taxon>Viridiplantae</taxon>
        <taxon>Streptophyta</taxon>
        <taxon>Embryophyta</taxon>
        <taxon>Tracheophyta</taxon>
        <taxon>Spermatophyta</taxon>
        <taxon>Magnoliopsida</taxon>
        <taxon>eudicotyledons</taxon>
        <taxon>Gunneridae</taxon>
        <taxon>Pentapetalae</taxon>
        <taxon>Caryophyllales</taxon>
        <taxon>Caryophyllaceae</taxon>
        <taxon>Caryophylleae</taxon>
        <taxon>Saponaria</taxon>
    </lineage>
</organism>
<keyword evidence="2" id="KW-1185">Reference proteome</keyword>
<name>A0AAW1JKD6_SAPOF</name>
<protein>
    <submittedName>
        <fullName evidence="1">Uncharacterized protein</fullName>
    </submittedName>
</protein>
<evidence type="ECO:0000313" key="1">
    <source>
        <dbReference type="EMBL" id="KAK9705302.1"/>
    </source>
</evidence>
<gene>
    <name evidence="1" type="ORF">RND81_07G046500</name>
</gene>
<sequence>MLAKRRKLDPSLSLPSHSLHPNTPLILKHAFTVSLTWSTWYQPTTRTKRITSALSLPITLHQLELKELLVSLSHTVSNYYFAPIRITMKDSNSIFATQLGMY</sequence>
<dbReference type="EMBL" id="JBDFQZ010000007">
    <property type="protein sequence ID" value="KAK9705302.1"/>
    <property type="molecule type" value="Genomic_DNA"/>
</dbReference>
<dbReference type="Proteomes" id="UP001443914">
    <property type="component" value="Unassembled WGS sequence"/>
</dbReference>
<evidence type="ECO:0000313" key="2">
    <source>
        <dbReference type="Proteomes" id="UP001443914"/>
    </source>
</evidence>
<comment type="caution">
    <text evidence="1">The sequence shown here is derived from an EMBL/GenBank/DDBJ whole genome shotgun (WGS) entry which is preliminary data.</text>
</comment>
<reference evidence="1" key="1">
    <citation type="submission" date="2024-03" db="EMBL/GenBank/DDBJ databases">
        <title>WGS assembly of Saponaria officinalis var. Norfolk2.</title>
        <authorList>
            <person name="Jenkins J."/>
            <person name="Shu S."/>
            <person name="Grimwood J."/>
            <person name="Barry K."/>
            <person name="Goodstein D."/>
            <person name="Schmutz J."/>
            <person name="Leebens-Mack J."/>
            <person name="Osbourn A."/>
        </authorList>
    </citation>
    <scope>NUCLEOTIDE SEQUENCE [LARGE SCALE GENOMIC DNA]</scope>
    <source>
        <strain evidence="1">JIC</strain>
    </source>
</reference>
<accession>A0AAW1JKD6</accession>